<evidence type="ECO:0000256" key="2">
    <source>
        <dbReference type="ARBA" id="ARBA00008814"/>
    </source>
</evidence>
<dbReference type="PANTHER" id="PTHR30532:SF1">
    <property type="entry name" value="IRON(3+)-HYDROXAMATE-BINDING PROTEIN FHUD"/>
    <property type="match status" value="1"/>
</dbReference>
<evidence type="ECO:0000259" key="6">
    <source>
        <dbReference type="PROSITE" id="PS50983"/>
    </source>
</evidence>
<dbReference type="Proteomes" id="UP001596494">
    <property type="component" value="Unassembled WGS sequence"/>
</dbReference>
<comment type="subcellular location">
    <subcellularLocation>
        <location evidence="1">Cell membrane</location>
        <topology evidence="1">Lipid-anchor</topology>
    </subcellularLocation>
</comment>
<dbReference type="Gene3D" id="3.40.50.1980">
    <property type="entry name" value="Nitrogenase molybdenum iron protein domain"/>
    <property type="match status" value="2"/>
</dbReference>
<evidence type="ECO:0000313" key="8">
    <source>
        <dbReference type="Proteomes" id="UP001596494"/>
    </source>
</evidence>
<dbReference type="InterPro" id="IPR051313">
    <property type="entry name" value="Bact_iron-sidero_bind"/>
</dbReference>
<feature type="domain" description="Fe/B12 periplasmic-binding" evidence="6">
    <location>
        <begin position="62"/>
        <end position="320"/>
    </location>
</feature>
<evidence type="ECO:0000256" key="4">
    <source>
        <dbReference type="ARBA" id="ARBA00022729"/>
    </source>
</evidence>
<feature type="compositionally biased region" description="Acidic residues" evidence="5">
    <location>
        <begin position="25"/>
        <end position="44"/>
    </location>
</feature>
<dbReference type="EMBL" id="JBHTBY010000010">
    <property type="protein sequence ID" value="MFC7321608.1"/>
    <property type="molecule type" value="Genomic_DNA"/>
</dbReference>
<keyword evidence="3" id="KW-0813">Transport</keyword>
<evidence type="ECO:0000256" key="3">
    <source>
        <dbReference type="ARBA" id="ARBA00022448"/>
    </source>
</evidence>
<organism evidence="7 8">
    <name type="scientific">Halobacillus campisalis</name>
    <dbReference type="NCBI Taxonomy" id="435909"/>
    <lineage>
        <taxon>Bacteria</taxon>
        <taxon>Bacillati</taxon>
        <taxon>Bacillota</taxon>
        <taxon>Bacilli</taxon>
        <taxon>Bacillales</taxon>
        <taxon>Bacillaceae</taxon>
        <taxon>Halobacillus</taxon>
    </lineage>
</organism>
<dbReference type="PROSITE" id="PS51257">
    <property type="entry name" value="PROKAR_LIPOPROTEIN"/>
    <property type="match status" value="1"/>
</dbReference>
<dbReference type="SUPFAM" id="SSF53807">
    <property type="entry name" value="Helical backbone' metal receptor"/>
    <property type="match status" value="1"/>
</dbReference>
<keyword evidence="4" id="KW-0732">Signal</keyword>
<feature type="region of interest" description="Disordered" evidence="5">
    <location>
        <begin position="25"/>
        <end position="57"/>
    </location>
</feature>
<dbReference type="Pfam" id="PF01497">
    <property type="entry name" value="Peripla_BP_2"/>
    <property type="match status" value="1"/>
</dbReference>
<gene>
    <name evidence="7" type="ORF">ACFQMN_12050</name>
</gene>
<evidence type="ECO:0000256" key="1">
    <source>
        <dbReference type="ARBA" id="ARBA00004193"/>
    </source>
</evidence>
<comment type="similarity">
    <text evidence="2">Belongs to the bacterial solute-binding protein 8 family.</text>
</comment>
<dbReference type="PANTHER" id="PTHR30532">
    <property type="entry name" value="IRON III DICITRATE-BINDING PERIPLASMIC PROTEIN"/>
    <property type="match status" value="1"/>
</dbReference>
<evidence type="ECO:0000256" key="5">
    <source>
        <dbReference type="SAM" id="MobiDB-lite"/>
    </source>
</evidence>
<name>A0ABW2K634_9BACI</name>
<dbReference type="CDD" id="cd01138">
    <property type="entry name" value="FeuA"/>
    <property type="match status" value="1"/>
</dbReference>
<reference evidence="8" key="1">
    <citation type="journal article" date="2019" name="Int. J. Syst. Evol. Microbiol.">
        <title>The Global Catalogue of Microorganisms (GCM) 10K type strain sequencing project: providing services to taxonomists for standard genome sequencing and annotation.</title>
        <authorList>
            <consortium name="The Broad Institute Genomics Platform"/>
            <consortium name="The Broad Institute Genome Sequencing Center for Infectious Disease"/>
            <person name="Wu L."/>
            <person name="Ma J."/>
        </authorList>
    </citation>
    <scope>NUCLEOTIDE SEQUENCE [LARGE SCALE GENOMIC DNA]</scope>
    <source>
        <strain evidence="8">CCUG 73951</strain>
    </source>
</reference>
<dbReference type="RefSeq" id="WP_289216860.1">
    <property type="nucleotide sequence ID" value="NZ_JAPVRC010000009.1"/>
</dbReference>
<dbReference type="PROSITE" id="PS50983">
    <property type="entry name" value="FE_B12_PBP"/>
    <property type="match status" value="1"/>
</dbReference>
<keyword evidence="8" id="KW-1185">Reference proteome</keyword>
<protein>
    <submittedName>
        <fullName evidence="7">Iron-hydroxamate ABC transporter substrate-binding protein</fullName>
    </submittedName>
</protein>
<dbReference type="InterPro" id="IPR002491">
    <property type="entry name" value="ABC_transptr_periplasmic_BD"/>
</dbReference>
<proteinExistence type="inferred from homology"/>
<accession>A0ABW2K634</accession>
<evidence type="ECO:0000313" key="7">
    <source>
        <dbReference type="EMBL" id="MFC7321608.1"/>
    </source>
</evidence>
<comment type="caution">
    <text evidence="7">The sequence shown here is derived from an EMBL/GenBank/DDBJ whole genome shotgun (WGS) entry which is preliminary data.</text>
</comment>
<sequence length="320" mass="36073">MKKSILSIISVLFILALFACSSNEEEAEESNESEDTNASEENTEEERTLEHASGEVTIPANPERILAPYLEDSLVALGEEPVAQWAIGESKLDYLQDDLEDVPTIEWDLPLEETLNQEPDLIIFNSPSSLQNGTYEEYEQIAPTYVYEDEVNSNWRDQLTQMGEILNKQDEAEEVLSSFDDKVEEVKANTAEAIGDESVAFVWTLGEEFYLFESTRYGAEVLYDEVGLTQPELVEGLEQEEQWNPISLEKLGELDAEHVFLIGEETEAGFEILDDSSVWQSIPAVENDQVYEMNQPSHWTIDGAIAHEMTLDAVNEALTE</sequence>